<evidence type="ECO:0000313" key="5">
    <source>
        <dbReference type="EnsemblProtists" id="EOD24324"/>
    </source>
</evidence>
<dbReference type="HAMAP" id="MF_00108">
    <property type="entry name" value="IspD"/>
    <property type="match status" value="1"/>
</dbReference>
<dbReference type="eggNOG" id="ENOG502QUUE">
    <property type="taxonomic scope" value="Eukaryota"/>
</dbReference>
<evidence type="ECO:0000256" key="2">
    <source>
        <dbReference type="ARBA" id="ARBA00022679"/>
    </source>
</evidence>
<dbReference type="Gene3D" id="3.90.550.10">
    <property type="entry name" value="Spore Coat Polysaccharide Biosynthesis Protein SpsA, Chain A"/>
    <property type="match status" value="1"/>
</dbReference>
<proteinExistence type="inferred from homology"/>
<dbReference type="RefSeq" id="XP_005776753.1">
    <property type="nucleotide sequence ID" value="XM_005776696.1"/>
</dbReference>
<dbReference type="HOGENOM" id="CLU_061281_2_2_1"/>
<dbReference type="KEGG" id="ehx:EMIHUDRAFT_443903"/>
<dbReference type="InterPro" id="IPR050088">
    <property type="entry name" value="IspD/TarI_cytidylyltransf_bact"/>
</dbReference>
<dbReference type="STRING" id="2903.R1ETX0"/>
<accession>A0A0D3JLD9</accession>
<evidence type="ECO:0000256" key="4">
    <source>
        <dbReference type="ARBA" id="ARBA00069967"/>
    </source>
</evidence>
<keyword evidence="2" id="KW-0808">Transferase</keyword>
<name>A0A0D3JLD9_EMIH1</name>
<reference evidence="5" key="2">
    <citation type="submission" date="2024-10" db="UniProtKB">
        <authorList>
            <consortium name="EnsemblProtists"/>
        </authorList>
    </citation>
    <scope>IDENTIFICATION</scope>
</reference>
<dbReference type="InterPro" id="IPR029044">
    <property type="entry name" value="Nucleotide-diphossugar_trans"/>
</dbReference>
<dbReference type="CDD" id="cd02516">
    <property type="entry name" value="CDP-ME_synthetase"/>
    <property type="match status" value="1"/>
</dbReference>
<dbReference type="InterPro" id="IPR034683">
    <property type="entry name" value="IspD/TarI"/>
</dbReference>
<keyword evidence="3" id="KW-0548">Nucleotidyltransferase</keyword>
<dbReference type="Pfam" id="PF01128">
    <property type="entry name" value="IspD"/>
    <property type="match status" value="1"/>
</dbReference>
<evidence type="ECO:0000256" key="1">
    <source>
        <dbReference type="ARBA" id="ARBA00009789"/>
    </source>
</evidence>
<evidence type="ECO:0000256" key="3">
    <source>
        <dbReference type="ARBA" id="ARBA00022695"/>
    </source>
</evidence>
<reference evidence="6" key="1">
    <citation type="journal article" date="2013" name="Nature">
        <title>Pan genome of the phytoplankton Emiliania underpins its global distribution.</title>
        <authorList>
            <person name="Read B.A."/>
            <person name="Kegel J."/>
            <person name="Klute M.J."/>
            <person name="Kuo A."/>
            <person name="Lefebvre S.C."/>
            <person name="Maumus F."/>
            <person name="Mayer C."/>
            <person name="Miller J."/>
            <person name="Monier A."/>
            <person name="Salamov A."/>
            <person name="Young J."/>
            <person name="Aguilar M."/>
            <person name="Claverie J.M."/>
            <person name="Frickenhaus S."/>
            <person name="Gonzalez K."/>
            <person name="Herman E.K."/>
            <person name="Lin Y.C."/>
            <person name="Napier J."/>
            <person name="Ogata H."/>
            <person name="Sarno A.F."/>
            <person name="Shmutz J."/>
            <person name="Schroeder D."/>
            <person name="de Vargas C."/>
            <person name="Verret F."/>
            <person name="von Dassow P."/>
            <person name="Valentin K."/>
            <person name="Van de Peer Y."/>
            <person name="Wheeler G."/>
            <person name="Dacks J.B."/>
            <person name="Delwiche C.F."/>
            <person name="Dyhrman S.T."/>
            <person name="Glockner G."/>
            <person name="John U."/>
            <person name="Richards T."/>
            <person name="Worden A.Z."/>
            <person name="Zhang X."/>
            <person name="Grigoriev I.V."/>
            <person name="Allen A.E."/>
            <person name="Bidle K."/>
            <person name="Borodovsky M."/>
            <person name="Bowler C."/>
            <person name="Brownlee C."/>
            <person name="Cock J.M."/>
            <person name="Elias M."/>
            <person name="Gladyshev V.N."/>
            <person name="Groth M."/>
            <person name="Guda C."/>
            <person name="Hadaegh A."/>
            <person name="Iglesias-Rodriguez M.D."/>
            <person name="Jenkins J."/>
            <person name="Jones B.M."/>
            <person name="Lawson T."/>
            <person name="Leese F."/>
            <person name="Lindquist E."/>
            <person name="Lobanov A."/>
            <person name="Lomsadze A."/>
            <person name="Malik S.B."/>
            <person name="Marsh M.E."/>
            <person name="Mackinder L."/>
            <person name="Mock T."/>
            <person name="Mueller-Roeber B."/>
            <person name="Pagarete A."/>
            <person name="Parker M."/>
            <person name="Probert I."/>
            <person name="Quesneville H."/>
            <person name="Raines C."/>
            <person name="Rensing S.A."/>
            <person name="Riano-Pachon D.M."/>
            <person name="Richier S."/>
            <person name="Rokitta S."/>
            <person name="Shiraiwa Y."/>
            <person name="Soanes D.M."/>
            <person name="van der Giezen M."/>
            <person name="Wahlund T.M."/>
            <person name="Williams B."/>
            <person name="Wilson W."/>
            <person name="Wolfe G."/>
            <person name="Wurch L.L."/>
        </authorList>
    </citation>
    <scope>NUCLEOTIDE SEQUENCE</scope>
</reference>
<dbReference type="PANTHER" id="PTHR32125:SF4">
    <property type="entry name" value="2-C-METHYL-D-ERYTHRITOL 4-PHOSPHATE CYTIDYLYLTRANSFERASE, CHLOROPLASTIC"/>
    <property type="match status" value="1"/>
</dbReference>
<sequence length="214" mass="23622">MKADRPKQFLELLGKPVLQWDLELLLSMERLERIVLVIADEYRDLPFLQPFLSDPRLALALPGAERQNSVENGLAAVGDACTLVAIHDAARPLVTIDAIERCFADAAQHGAAVLAVPCKPTIKESADGEFVSRTLDRSKLWDVQTPQILRPQMLRDGFANANANQLAVTDDVSVVELMGEPVKLTVGEYTNLKLTTPEDMIIAETILRDRGETH</sequence>
<dbReference type="Proteomes" id="UP000013827">
    <property type="component" value="Unassembled WGS sequence"/>
</dbReference>
<dbReference type="GO" id="GO:0008299">
    <property type="term" value="P:isoprenoid biosynthetic process"/>
    <property type="evidence" value="ECO:0007669"/>
    <property type="project" value="InterPro"/>
</dbReference>
<dbReference type="PaxDb" id="2903-EOD24324"/>
<protein>
    <recommendedName>
        <fullName evidence="4">2-C-methyl-D-erythritol 4-phosphate cytidylyltransferase, chloroplastic</fullName>
    </recommendedName>
</protein>
<dbReference type="GO" id="GO:0050518">
    <property type="term" value="F:2-C-methyl-D-erythritol 4-phosphate cytidylyltransferase activity"/>
    <property type="evidence" value="ECO:0007669"/>
    <property type="project" value="InterPro"/>
</dbReference>
<organism evidence="5 6">
    <name type="scientific">Emiliania huxleyi (strain CCMP1516)</name>
    <dbReference type="NCBI Taxonomy" id="280463"/>
    <lineage>
        <taxon>Eukaryota</taxon>
        <taxon>Haptista</taxon>
        <taxon>Haptophyta</taxon>
        <taxon>Prymnesiophyceae</taxon>
        <taxon>Isochrysidales</taxon>
        <taxon>Noelaerhabdaceae</taxon>
        <taxon>Emiliania</taxon>
    </lineage>
</organism>
<dbReference type="InterPro" id="IPR001228">
    <property type="entry name" value="IspD"/>
</dbReference>
<keyword evidence="6" id="KW-1185">Reference proteome</keyword>
<dbReference type="EnsemblProtists" id="EOD24324">
    <property type="protein sequence ID" value="EOD24324"/>
    <property type="gene ID" value="EMIHUDRAFT_443903"/>
</dbReference>
<dbReference type="SUPFAM" id="SSF53448">
    <property type="entry name" value="Nucleotide-diphospho-sugar transferases"/>
    <property type="match status" value="1"/>
</dbReference>
<dbReference type="OMA" id="TPMLIHA"/>
<evidence type="ECO:0000313" key="6">
    <source>
        <dbReference type="Proteomes" id="UP000013827"/>
    </source>
</evidence>
<dbReference type="AlphaFoldDB" id="A0A0D3JLD9"/>
<comment type="similarity">
    <text evidence="1">Belongs to the IspD/TarI cytidylyltransferase family. IspD subfamily.</text>
</comment>
<dbReference type="GeneID" id="17269869"/>
<dbReference type="PANTHER" id="PTHR32125">
    <property type="entry name" value="2-C-METHYL-D-ERYTHRITOL 4-PHOSPHATE CYTIDYLYLTRANSFERASE, CHLOROPLASTIC"/>
    <property type="match status" value="1"/>
</dbReference>
<dbReference type="FunFam" id="3.90.550.10:FF:000003">
    <property type="entry name" value="2-C-methyl-D-erythritol 4-phosphate cytidylyltransferase"/>
    <property type="match status" value="1"/>
</dbReference>
<dbReference type="NCBIfam" id="TIGR00453">
    <property type="entry name" value="ispD"/>
    <property type="match status" value="1"/>
</dbReference>